<dbReference type="PANTHER" id="PTHR34817:SF1">
    <property type="entry name" value="NUCLEOTIDYLTRANSFERASE"/>
    <property type="match status" value="1"/>
</dbReference>
<evidence type="ECO:0000313" key="1">
    <source>
        <dbReference type="EMBL" id="KAI6649530.1"/>
    </source>
</evidence>
<gene>
    <name evidence="1" type="ORF">LOD99_6696</name>
</gene>
<comment type="caution">
    <text evidence="1">The sequence shown here is derived from an EMBL/GenBank/DDBJ whole genome shotgun (WGS) entry which is preliminary data.</text>
</comment>
<name>A0AAV7JKV8_9METZ</name>
<protein>
    <recommendedName>
        <fullName evidence="3">Polymerase nucleotidyl transferase domain-containing protein</fullName>
    </recommendedName>
</protein>
<accession>A0AAV7JKV8</accession>
<dbReference type="Pfam" id="PF10127">
    <property type="entry name" value="RlaP"/>
    <property type="match status" value="1"/>
</dbReference>
<dbReference type="Proteomes" id="UP001165289">
    <property type="component" value="Unassembled WGS sequence"/>
</dbReference>
<dbReference type="EMBL" id="JAKMXF010000320">
    <property type="protein sequence ID" value="KAI6649530.1"/>
    <property type="molecule type" value="Genomic_DNA"/>
</dbReference>
<evidence type="ECO:0008006" key="3">
    <source>
        <dbReference type="Google" id="ProtNLM"/>
    </source>
</evidence>
<sequence>MASLLTQATNAIHQQDRLLRIMKQYEQEGTGQVKSQIILEGYSILDSLKDQKSKLEGTFSVYNPFPLDSELLDKFRWDVRAHTPSSVPKEFKGRIVDGLSQCFGAFWKKPIFSCLLTCPLFASVHSETSSQAARNILFVVYVGLDEHFFTLLTQSEREQHEVIDRDFVVAVEVRHFCNQIKSGNVRFLEALFCPLESVILSSPEFDCLRGKLKQSEFTTVVFAKRCLGQAYGSVAKYRKDLKIFTLKEDATMEKLFHSYRLIYQVYCVTEGMPLLTWRDFEKEPVSPNDPPLLGEILDKIRCCFRAEISRETVLTHQLTLKDQIESRVSTLPLSATDPLLKSWLADLRRQDSLITPPQSPCPSALKFLSSVAEQVGPKLAKIDPKHILILTRCGSYSYGLNLPSSDTDYLIVFTTPAEEYLSSFSAPEETIEKRGKEVEIEFCAYELRLFIHQLLKGSIPIFELLLNDQLDYFTPLWEELRANRHKLVTEKLLVQFFGFIKDHLLPIRKGKYAEDAKKQQKLFYQAFHKLGLLETLMAGEIPPLRPEGEARELIMRIRRGPLEGELSKDRLFEIADKRLAKLDEDLISRKTRFPEIGDRDFLLKWSLKVRGFQRLNY</sequence>
<evidence type="ECO:0000313" key="2">
    <source>
        <dbReference type="Proteomes" id="UP001165289"/>
    </source>
</evidence>
<organism evidence="1 2">
    <name type="scientific">Oopsacas minuta</name>
    <dbReference type="NCBI Taxonomy" id="111878"/>
    <lineage>
        <taxon>Eukaryota</taxon>
        <taxon>Metazoa</taxon>
        <taxon>Porifera</taxon>
        <taxon>Hexactinellida</taxon>
        <taxon>Hexasterophora</taxon>
        <taxon>Lyssacinosida</taxon>
        <taxon>Leucopsacidae</taxon>
        <taxon>Oopsacas</taxon>
    </lineage>
</organism>
<dbReference type="InterPro" id="IPR018775">
    <property type="entry name" value="RlaP"/>
</dbReference>
<proteinExistence type="predicted"/>
<dbReference type="PANTHER" id="PTHR34817">
    <property type="entry name" value="NUCLEOTIDYLTRANSFERASE"/>
    <property type="match status" value="1"/>
</dbReference>
<dbReference type="AlphaFoldDB" id="A0AAV7JKV8"/>
<keyword evidence="2" id="KW-1185">Reference proteome</keyword>
<reference evidence="1 2" key="1">
    <citation type="journal article" date="2023" name="BMC Biol.">
        <title>The compact genome of the sponge Oopsacas minuta (Hexactinellida) is lacking key metazoan core genes.</title>
        <authorList>
            <person name="Santini S."/>
            <person name="Schenkelaars Q."/>
            <person name="Jourda C."/>
            <person name="Duchesne M."/>
            <person name="Belahbib H."/>
            <person name="Rocher C."/>
            <person name="Selva M."/>
            <person name="Riesgo A."/>
            <person name="Vervoort M."/>
            <person name="Leys S.P."/>
            <person name="Kodjabachian L."/>
            <person name="Le Bivic A."/>
            <person name="Borchiellini C."/>
            <person name="Claverie J.M."/>
            <person name="Renard E."/>
        </authorList>
    </citation>
    <scope>NUCLEOTIDE SEQUENCE [LARGE SCALE GENOMIC DNA]</scope>
    <source>
        <strain evidence="1">SPO-2</strain>
    </source>
</reference>